<evidence type="ECO:0000256" key="1">
    <source>
        <dbReference type="SAM" id="MobiDB-lite"/>
    </source>
</evidence>
<comment type="caution">
    <text evidence="2">The sequence shown here is derived from an EMBL/GenBank/DDBJ whole genome shotgun (WGS) entry which is preliminary data.</text>
</comment>
<evidence type="ECO:0000313" key="3">
    <source>
        <dbReference type="Proteomes" id="UP000734511"/>
    </source>
</evidence>
<evidence type="ECO:0000313" key="2">
    <source>
        <dbReference type="EMBL" id="NJP47794.1"/>
    </source>
</evidence>
<name>A0ABX0ZUV0_9ACTN</name>
<dbReference type="Proteomes" id="UP000734511">
    <property type="component" value="Unassembled WGS sequence"/>
</dbReference>
<feature type="region of interest" description="Disordered" evidence="1">
    <location>
        <begin position="235"/>
        <end position="271"/>
    </location>
</feature>
<keyword evidence="3" id="KW-1185">Reference proteome</keyword>
<organism evidence="2 3">
    <name type="scientific">Actinacidiphila epipremni</name>
    <dbReference type="NCBI Taxonomy" id="2053013"/>
    <lineage>
        <taxon>Bacteria</taxon>
        <taxon>Bacillati</taxon>
        <taxon>Actinomycetota</taxon>
        <taxon>Actinomycetes</taxon>
        <taxon>Kitasatosporales</taxon>
        <taxon>Streptomycetaceae</taxon>
        <taxon>Actinacidiphila</taxon>
    </lineage>
</organism>
<reference evidence="2 3" key="1">
    <citation type="submission" date="2020-03" db="EMBL/GenBank/DDBJ databases">
        <title>WGS of actinomycetes isolated from Thailand.</title>
        <authorList>
            <person name="Thawai C."/>
        </authorList>
    </citation>
    <scope>NUCLEOTIDE SEQUENCE [LARGE SCALE GENOMIC DNA]</scope>
    <source>
        <strain evidence="2 3">PRB2-1</strain>
    </source>
</reference>
<proteinExistence type="predicted"/>
<accession>A0ABX0ZUV0</accession>
<feature type="compositionally biased region" description="Basic and acidic residues" evidence="1">
    <location>
        <begin position="235"/>
        <end position="260"/>
    </location>
</feature>
<protein>
    <submittedName>
        <fullName evidence="2">Uncharacterized protein</fullName>
    </submittedName>
</protein>
<dbReference type="EMBL" id="JAATEJ010000034">
    <property type="protein sequence ID" value="NJP47794.1"/>
    <property type="molecule type" value="Genomic_DNA"/>
</dbReference>
<sequence>MVVAVPDSRVPLPFVEVDNCFEEAAVLAAKLDKYARFFARQITDTDGREIPMWRQKWTAPEGRLGDTPHPPVLLVFNQIGPRTAKATIQQVAARTQQHWQGKRSRQYSTYDGCIPIVATTLELLREHGPAGPAFWRFGRPGLQPLDDAVGNPSREAADARARAQWQREKAAAEAREAAEREARRPKCTRCGTKFTDQRWAESEEDAWGTPTDSHPKLCGDCKLLALETERIRKAAKKEADRKRREAAKAAKEAAEAEATHKASGILGRFRR</sequence>
<gene>
    <name evidence="2" type="ORF">HCN08_30955</name>
</gene>